<reference evidence="1" key="1">
    <citation type="journal article" date="2023" name="G3 (Bethesda)">
        <title>A reference genome for the long-term kleptoplast-retaining sea slug Elysia crispata morphotype clarki.</title>
        <authorList>
            <person name="Eastman K.E."/>
            <person name="Pendleton A.L."/>
            <person name="Shaikh M.A."/>
            <person name="Suttiyut T."/>
            <person name="Ogas R."/>
            <person name="Tomko P."/>
            <person name="Gavelis G."/>
            <person name="Widhalm J.R."/>
            <person name="Wisecaver J.H."/>
        </authorList>
    </citation>
    <scope>NUCLEOTIDE SEQUENCE</scope>
    <source>
        <strain evidence="1">ECLA1</strain>
    </source>
</reference>
<sequence>MHQGSKRAIPSIGEGEYFSDVQPSCQQVGAPLACPVCPVIAIRPLTREWNPPNFVSWNRGCGNPHLTIDGHVCFAHHFLNHSPLNIKRRWASDRCLDSTAMRRVTSQSNGQLVYRSVQLRHGISSQSNGQLVSRFSHLGTWHALSDSSDPRINSFLAARFIFRSIVRSGYDVSRTKTLGQSHQSRPRPVTLTYHGRVPEFPSVFNQLSGIYTPACSRRYKTSSNRVTHTPYRVAAFKTVNTPVKEKTIVIEKSLVCVIEKEGEGGELRMGMKCITPPCPQIDSLFFPIPPLTAGRVTLDPGPPYSSHSYSNHRKI</sequence>
<dbReference type="EMBL" id="JAWDGP010000740">
    <property type="protein sequence ID" value="KAK3797874.1"/>
    <property type="molecule type" value="Genomic_DNA"/>
</dbReference>
<gene>
    <name evidence="1" type="ORF">RRG08_052473</name>
</gene>
<name>A0AAE1B129_9GAST</name>
<dbReference type="Proteomes" id="UP001283361">
    <property type="component" value="Unassembled WGS sequence"/>
</dbReference>
<evidence type="ECO:0000313" key="2">
    <source>
        <dbReference type="Proteomes" id="UP001283361"/>
    </source>
</evidence>
<proteinExistence type="predicted"/>
<accession>A0AAE1B129</accession>
<comment type="caution">
    <text evidence="1">The sequence shown here is derived from an EMBL/GenBank/DDBJ whole genome shotgun (WGS) entry which is preliminary data.</text>
</comment>
<evidence type="ECO:0000313" key="1">
    <source>
        <dbReference type="EMBL" id="KAK3797874.1"/>
    </source>
</evidence>
<protein>
    <submittedName>
        <fullName evidence="1">Uncharacterized protein</fullName>
    </submittedName>
</protein>
<organism evidence="1 2">
    <name type="scientific">Elysia crispata</name>
    <name type="common">lettuce slug</name>
    <dbReference type="NCBI Taxonomy" id="231223"/>
    <lineage>
        <taxon>Eukaryota</taxon>
        <taxon>Metazoa</taxon>
        <taxon>Spiralia</taxon>
        <taxon>Lophotrochozoa</taxon>
        <taxon>Mollusca</taxon>
        <taxon>Gastropoda</taxon>
        <taxon>Heterobranchia</taxon>
        <taxon>Euthyneura</taxon>
        <taxon>Panpulmonata</taxon>
        <taxon>Sacoglossa</taxon>
        <taxon>Placobranchoidea</taxon>
        <taxon>Plakobranchidae</taxon>
        <taxon>Elysia</taxon>
    </lineage>
</organism>
<keyword evidence="2" id="KW-1185">Reference proteome</keyword>
<dbReference type="AlphaFoldDB" id="A0AAE1B129"/>